<dbReference type="STRING" id="3476.A0A2P5CVV8"/>
<dbReference type="EMBL" id="JXTB01000090">
    <property type="protein sequence ID" value="PON65156.1"/>
    <property type="molecule type" value="Genomic_DNA"/>
</dbReference>
<evidence type="ECO:0000313" key="4">
    <source>
        <dbReference type="Proteomes" id="UP000237105"/>
    </source>
</evidence>
<keyword evidence="4" id="KW-1185">Reference proteome</keyword>
<evidence type="ECO:0000256" key="2">
    <source>
        <dbReference type="ARBA" id="ARBA00023315"/>
    </source>
</evidence>
<keyword evidence="1 3" id="KW-0808">Transferase</keyword>
<dbReference type="Gene3D" id="3.30.559.10">
    <property type="entry name" value="Chloramphenicol acetyltransferase-like domain"/>
    <property type="match status" value="2"/>
</dbReference>
<dbReference type="InterPro" id="IPR023213">
    <property type="entry name" value="CAT-like_dom_sf"/>
</dbReference>
<reference evidence="4" key="1">
    <citation type="submission" date="2016-06" db="EMBL/GenBank/DDBJ databases">
        <title>Parallel loss of symbiosis genes in relatives of nitrogen-fixing non-legume Parasponia.</title>
        <authorList>
            <person name="Van Velzen R."/>
            <person name="Holmer R."/>
            <person name="Bu F."/>
            <person name="Rutten L."/>
            <person name="Van Zeijl A."/>
            <person name="Liu W."/>
            <person name="Santuari L."/>
            <person name="Cao Q."/>
            <person name="Sharma T."/>
            <person name="Shen D."/>
            <person name="Roswanjaya Y."/>
            <person name="Wardhani T."/>
            <person name="Kalhor M.S."/>
            <person name="Jansen J."/>
            <person name="Van den Hoogen J."/>
            <person name="Gungor B."/>
            <person name="Hartog M."/>
            <person name="Hontelez J."/>
            <person name="Verver J."/>
            <person name="Yang W.-C."/>
            <person name="Schijlen E."/>
            <person name="Repin R."/>
            <person name="Schilthuizen M."/>
            <person name="Schranz E."/>
            <person name="Heidstra R."/>
            <person name="Miyata K."/>
            <person name="Fedorova E."/>
            <person name="Kohlen W."/>
            <person name="Bisseling T."/>
            <person name="Smit S."/>
            <person name="Geurts R."/>
        </authorList>
    </citation>
    <scope>NUCLEOTIDE SEQUENCE [LARGE SCALE GENOMIC DNA]</scope>
    <source>
        <strain evidence="4">cv. WU1-14</strain>
    </source>
</reference>
<dbReference type="AlphaFoldDB" id="A0A2P5CVV8"/>
<dbReference type="InterPro" id="IPR051504">
    <property type="entry name" value="Plant_metabolite_acyltrans"/>
</dbReference>
<dbReference type="Proteomes" id="UP000237105">
    <property type="component" value="Unassembled WGS sequence"/>
</dbReference>
<dbReference type="PANTHER" id="PTHR31625">
    <property type="match status" value="1"/>
</dbReference>
<dbReference type="GO" id="GO:0016747">
    <property type="term" value="F:acyltransferase activity, transferring groups other than amino-acyl groups"/>
    <property type="evidence" value="ECO:0007669"/>
    <property type="project" value="UniProtKB-ARBA"/>
</dbReference>
<sequence length="241" mass="27246">MAVKIVEVCKDAPSLDSASNNSTPKSLPLNFYDLLRLRLPPVEHLFFYEILHTDIDHDNILPRLKLMPWQFNEPSDKVRGTFQLTPKNIEKLRHLMRVEMAKTNEKLHLSTGNKRQQDASVVSRGYLRPRLDPQVPSTYFGNCVGGRMVNIEIKGLVGKDGLVLAVKAIGEAIKSINGNEVLNGAEGSLLPFLLMSFWHTEKGRVNSIPEYMALRVRPGLRFTVLILDGEGQERWIGFSRI</sequence>
<evidence type="ECO:0000313" key="3">
    <source>
        <dbReference type="EMBL" id="PON65156.1"/>
    </source>
</evidence>
<protein>
    <submittedName>
        <fullName evidence="3">Chloramphenicol acetyltransferase-like domain containing protein</fullName>
    </submittedName>
</protein>
<proteinExistence type="predicted"/>
<gene>
    <name evidence="3" type="ORF">PanWU01x14_118620</name>
</gene>
<accession>A0A2P5CVV8</accession>
<evidence type="ECO:0000256" key="1">
    <source>
        <dbReference type="ARBA" id="ARBA00022679"/>
    </source>
</evidence>
<organism evidence="3 4">
    <name type="scientific">Parasponia andersonii</name>
    <name type="common">Sponia andersonii</name>
    <dbReference type="NCBI Taxonomy" id="3476"/>
    <lineage>
        <taxon>Eukaryota</taxon>
        <taxon>Viridiplantae</taxon>
        <taxon>Streptophyta</taxon>
        <taxon>Embryophyta</taxon>
        <taxon>Tracheophyta</taxon>
        <taxon>Spermatophyta</taxon>
        <taxon>Magnoliopsida</taxon>
        <taxon>eudicotyledons</taxon>
        <taxon>Gunneridae</taxon>
        <taxon>Pentapetalae</taxon>
        <taxon>rosids</taxon>
        <taxon>fabids</taxon>
        <taxon>Rosales</taxon>
        <taxon>Cannabaceae</taxon>
        <taxon>Parasponia</taxon>
    </lineage>
</organism>
<name>A0A2P5CVV8_PARAD</name>
<keyword evidence="2" id="KW-0012">Acyltransferase</keyword>
<comment type="caution">
    <text evidence="3">The sequence shown here is derived from an EMBL/GenBank/DDBJ whole genome shotgun (WGS) entry which is preliminary data.</text>
</comment>